<dbReference type="Proteomes" id="UP001153269">
    <property type="component" value="Unassembled WGS sequence"/>
</dbReference>
<protein>
    <submittedName>
        <fullName evidence="1">Uncharacterized protein</fullName>
    </submittedName>
</protein>
<comment type="caution">
    <text evidence="1">The sequence shown here is derived from an EMBL/GenBank/DDBJ whole genome shotgun (WGS) entry which is preliminary data.</text>
</comment>
<evidence type="ECO:0000313" key="1">
    <source>
        <dbReference type="EMBL" id="CAB1419785.1"/>
    </source>
</evidence>
<name>A0A9N7TVJ0_PLEPL</name>
<proteinExistence type="predicted"/>
<keyword evidence="2" id="KW-1185">Reference proteome</keyword>
<sequence length="82" mass="9188">MKPYTLEEFSYDYFRPPPKHTLSRVMVTKNSWEGQTVELHQGAAQTAAAEEGGEPRGAESGRLLVLHRYPSNSQRDTLHGSS</sequence>
<reference evidence="1" key="1">
    <citation type="submission" date="2020-03" db="EMBL/GenBank/DDBJ databases">
        <authorList>
            <person name="Weist P."/>
        </authorList>
    </citation>
    <scope>NUCLEOTIDE SEQUENCE</scope>
</reference>
<evidence type="ECO:0000313" key="2">
    <source>
        <dbReference type="Proteomes" id="UP001153269"/>
    </source>
</evidence>
<dbReference type="AlphaFoldDB" id="A0A9N7TVJ0"/>
<organism evidence="1 2">
    <name type="scientific">Pleuronectes platessa</name>
    <name type="common">European plaice</name>
    <dbReference type="NCBI Taxonomy" id="8262"/>
    <lineage>
        <taxon>Eukaryota</taxon>
        <taxon>Metazoa</taxon>
        <taxon>Chordata</taxon>
        <taxon>Craniata</taxon>
        <taxon>Vertebrata</taxon>
        <taxon>Euteleostomi</taxon>
        <taxon>Actinopterygii</taxon>
        <taxon>Neopterygii</taxon>
        <taxon>Teleostei</taxon>
        <taxon>Neoteleostei</taxon>
        <taxon>Acanthomorphata</taxon>
        <taxon>Carangaria</taxon>
        <taxon>Pleuronectiformes</taxon>
        <taxon>Pleuronectoidei</taxon>
        <taxon>Pleuronectidae</taxon>
        <taxon>Pleuronectes</taxon>
    </lineage>
</organism>
<accession>A0A9N7TVJ0</accession>
<dbReference type="EMBL" id="CADEAL010000410">
    <property type="protein sequence ID" value="CAB1419785.1"/>
    <property type="molecule type" value="Genomic_DNA"/>
</dbReference>
<gene>
    <name evidence="1" type="ORF">PLEPLA_LOCUS7636</name>
</gene>